<dbReference type="RefSeq" id="WP_344304843.1">
    <property type="nucleotide sequence ID" value="NZ_BAAAQQ010000013.1"/>
</dbReference>
<dbReference type="Pfam" id="PF05787">
    <property type="entry name" value="PhoX"/>
    <property type="match status" value="2"/>
</dbReference>
<dbReference type="EMBL" id="BAAAQQ010000013">
    <property type="protein sequence ID" value="GAA2130117.1"/>
    <property type="molecule type" value="Genomic_DNA"/>
</dbReference>
<gene>
    <name evidence="1" type="ORF">GCM10009843_32390</name>
</gene>
<dbReference type="Proteomes" id="UP001500575">
    <property type="component" value="Unassembled WGS sequence"/>
</dbReference>
<name>A0ABN2YNV9_9ACTN</name>
<dbReference type="PANTHER" id="PTHR35399:SF4">
    <property type="entry name" value="MEMBRANE PROTEIN"/>
    <property type="match status" value="1"/>
</dbReference>
<protein>
    <submittedName>
        <fullName evidence="1">DUF839 domain-containing protein</fullName>
    </submittedName>
</protein>
<comment type="caution">
    <text evidence="1">The sequence shown here is derived from an EMBL/GenBank/DDBJ whole genome shotgun (WGS) entry which is preliminary data.</text>
</comment>
<evidence type="ECO:0000313" key="2">
    <source>
        <dbReference type="Proteomes" id="UP001500575"/>
    </source>
</evidence>
<dbReference type="InterPro" id="IPR006311">
    <property type="entry name" value="TAT_signal"/>
</dbReference>
<evidence type="ECO:0000313" key="1">
    <source>
        <dbReference type="EMBL" id="GAA2130117.1"/>
    </source>
</evidence>
<dbReference type="PROSITE" id="PS51318">
    <property type="entry name" value="TAT"/>
    <property type="match status" value="1"/>
</dbReference>
<reference evidence="1 2" key="1">
    <citation type="journal article" date="2019" name="Int. J. Syst. Evol. Microbiol.">
        <title>The Global Catalogue of Microorganisms (GCM) 10K type strain sequencing project: providing services to taxonomists for standard genome sequencing and annotation.</title>
        <authorList>
            <consortium name="The Broad Institute Genomics Platform"/>
            <consortium name="The Broad Institute Genome Sequencing Center for Infectious Disease"/>
            <person name="Wu L."/>
            <person name="Ma J."/>
        </authorList>
    </citation>
    <scope>NUCLEOTIDE SEQUENCE [LARGE SCALE GENOMIC DNA]</scope>
    <source>
        <strain evidence="1 2">JCM 16021</strain>
    </source>
</reference>
<dbReference type="InterPro" id="IPR008557">
    <property type="entry name" value="PhoX"/>
</dbReference>
<sequence>MTQSIDRRTVLKSSAAIAAAGPFAGLVAAPASARKAPRAFDLVPVPDARDGKVRLHLPKGFSYRSFHDTEATVTLNDGTTLPGRHDGMGAFEGPDGTVILVRNHEVNNPTNPFGPGTPYDARGGGGTTTIHCTPDGQVLNAFTSLNGTMMNCSGGIMPWGSWVTCEETVNGPDVGPDFTGASNVSLTKPHGFVYEVPASTDAETGQSARQPLRKAGRFAHEAVSYDPKGGHLYLTEDNFGFPSGFYRYTPPTHPRHAGKLLDGGWLHMLRVKGTFNAHLEGAQVAGTEYDVDWVEIGDPDPEFPYTPGQVAPTDNNTALTYVSSQGWAEGAAFFSRLEGQVYGKGEIFFTSTQGGGAPETGNEPNAGYGNGFGQVWAYDPKREKLRCVYQSPDKVTLDFPDNITTSHRGTLVVCEDNNEDNFIRGLSPEGQLWDIALNRLVSQLPTPGSNPPVFPTRYNDEFAGSTFSPSGETLFVNVQASRGMTFAIWGPWGRIGV</sequence>
<dbReference type="SUPFAM" id="SSF63829">
    <property type="entry name" value="Calcium-dependent phosphotriesterase"/>
    <property type="match status" value="1"/>
</dbReference>
<organism evidence="1 2">
    <name type="scientific">Nocardioides bigeumensis</name>
    <dbReference type="NCBI Taxonomy" id="433657"/>
    <lineage>
        <taxon>Bacteria</taxon>
        <taxon>Bacillati</taxon>
        <taxon>Actinomycetota</taxon>
        <taxon>Actinomycetes</taxon>
        <taxon>Propionibacteriales</taxon>
        <taxon>Nocardioidaceae</taxon>
        <taxon>Nocardioides</taxon>
    </lineage>
</organism>
<proteinExistence type="predicted"/>
<accession>A0ABN2YNV9</accession>
<dbReference type="PANTHER" id="PTHR35399">
    <property type="entry name" value="SLR8030 PROTEIN"/>
    <property type="match status" value="1"/>
</dbReference>
<keyword evidence="2" id="KW-1185">Reference proteome</keyword>